<dbReference type="AlphaFoldDB" id="A0A075FIC1"/>
<organism evidence="1">
    <name type="scientific">uncultured marine thaumarchaeote AD1000_07_E11</name>
    <dbReference type="NCBI Taxonomy" id="1455886"/>
    <lineage>
        <taxon>Archaea</taxon>
        <taxon>Nitrososphaerota</taxon>
        <taxon>environmental samples</taxon>
    </lineage>
</organism>
<reference evidence="1" key="1">
    <citation type="journal article" date="2014" name="Genome Biol. Evol.">
        <title>Pangenome evidence for extensive interdomain horizontal transfer affecting lineage core and shell genes in uncultured planktonic thaumarchaeota and euryarchaeota.</title>
        <authorList>
            <person name="Deschamps P."/>
            <person name="Zivanovic Y."/>
            <person name="Moreira D."/>
            <person name="Rodriguez-Valera F."/>
            <person name="Lopez-Garcia P."/>
        </authorList>
    </citation>
    <scope>NUCLEOTIDE SEQUENCE</scope>
</reference>
<name>A0A075FIC1_9ARCH</name>
<protein>
    <submittedName>
        <fullName evidence="1">Uncharacterized protein</fullName>
    </submittedName>
</protein>
<dbReference type="EMBL" id="KF900320">
    <property type="protein sequence ID" value="AIE90868.1"/>
    <property type="molecule type" value="Genomic_DNA"/>
</dbReference>
<sequence>MNSESNEIKNKVKENSEKLMKLGSILAKNQFSYKIEEKNLKNIGKIELKIYKNIMNHP</sequence>
<proteinExistence type="predicted"/>
<evidence type="ECO:0000313" key="1">
    <source>
        <dbReference type="EMBL" id="AIE90868.1"/>
    </source>
</evidence>
<accession>A0A075FIC1</accession>